<feature type="non-terminal residue" evidence="1">
    <location>
        <position position="1"/>
    </location>
</feature>
<evidence type="ECO:0000313" key="2">
    <source>
        <dbReference type="Proteomes" id="UP000789759"/>
    </source>
</evidence>
<feature type="non-terminal residue" evidence="1">
    <location>
        <position position="41"/>
    </location>
</feature>
<name>A0A9N9K566_9GLOM</name>
<proteinExistence type="predicted"/>
<keyword evidence="2" id="KW-1185">Reference proteome</keyword>
<protein>
    <submittedName>
        <fullName evidence="1">3738_t:CDS:1</fullName>
    </submittedName>
</protein>
<evidence type="ECO:0000313" key="1">
    <source>
        <dbReference type="EMBL" id="CAG8812353.1"/>
    </source>
</evidence>
<dbReference type="EMBL" id="CAJVQA010039773">
    <property type="protein sequence ID" value="CAG8812353.1"/>
    <property type="molecule type" value="Genomic_DNA"/>
</dbReference>
<dbReference type="AlphaFoldDB" id="A0A9N9K566"/>
<sequence>NENFGYKNCSEGVLNFGKIRYLVSIKMEQMFVQYKDETNLS</sequence>
<dbReference type="Proteomes" id="UP000789759">
    <property type="component" value="Unassembled WGS sequence"/>
</dbReference>
<organism evidence="1 2">
    <name type="scientific">Cetraspora pellucida</name>
    <dbReference type="NCBI Taxonomy" id="1433469"/>
    <lineage>
        <taxon>Eukaryota</taxon>
        <taxon>Fungi</taxon>
        <taxon>Fungi incertae sedis</taxon>
        <taxon>Mucoromycota</taxon>
        <taxon>Glomeromycotina</taxon>
        <taxon>Glomeromycetes</taxon>
        <taxon>Diversisporales</taxon>
        <taxon>Gigasporaceae</taxon>
        <taxon>Cetraspora</taxon>
    </lineage>
</organism>
<gene>
    <name evidence="1" type="ORF">CPELLU_LOCUS18784</name>
</gene>
<reference evidence="1" key="1">
    <citation type="submission" date="2021-06" db="EMBL/GenBank/DDBJ databases">
        <authorList>
            <person name="Kallberg Y."/>
            <person name="Tangrot J."/>
            <person name="Rosling A."/>
        </authorList>
    </citation>
    <scope>NUCLEOTIDE SEQUENCE</scope>
    <source>
        <strain evidence="1">FL966</strain>
    </source>
</reference>
<comment type="caution">
    <text evidence="1">The sequence shown here is derived from an EMBL/GenBank/DDBJ whole genome shotgun (WGS) entry which is preliminary data.</text>
</comment>
<accession>A0A9N9K566</accession>